<dbReference type="Pfam" id="PF14246">
    <property type="entry name" value="TetR_C_7"/>
    <property type="match status" value="1"/>
</dbReference>
<dbReference type="EMBL" id="JBBBZM010001010">
    <property type="protein sequence ID" value="KAL0630185.1"/>
    <property type="molecule type" value="Genomic_DNA"/>
</dbReference>
<gene>
    <name evidence="3" type="ORF">Q9L58_010968</name>
</gene>
<dbReference type="PROSITE" id="PS50977">
    <property type="entry name" value="HTH_TETR_2"/>
    <property type="match status" value="1"/>
</dbReference>
<dbReference type="SUPFAM" id="SSF46689">
    <property type="entry name" value="Homeodomain-like"/>
    <property type="match status" value="1"/>
</dbReference>
<dbReference type="Gene3D" id="1.10.357.10">
    <property type="entry name" value="Tetracycline Repressor, domain 2"/>
    <property type="match status" value="1"/>
</dbReference>
<dbReference type="Gene3D" id="1.10.10.60">
    <property type="entry name" value="Homeodomain-like"/>
    <property type="match status" value="1"/>
</dbReference>
<evidence type="ECO:0000259" key="2">
    <source>
        <dbReference type="PROSITE" id="PS50977"/>
    </source>
</evidence>
<name>A0ABR3G2K2_9PEZI</name>
<dbReference type="InterPro" id="IPR050109">
    <property type="entry name" value="HTH-type_TetR-like_transc_reg"/>
</dbReference>
<protein>
    <recommendedName>
        <fullName evidence="2">HTH tetR-type domain-containing protein</fullName>
    </recommendedName>
</protein>
<accession>A0ABR3G2K2</accession>
<reference evidence="3 4" key="1">
    <citation type="submission" date="2024-02" db="EMBL/GenBank/DDBJ databases">
        <title>Discinaceae phylogenomics.</title>
        <authorList>
            <person name="Dirks A.C."/>
            <person name="James T.Y."/>
        </authorList>
    </citation>
    <scope>NUCLEOTIDE SEQUENCE [LARGE SCALE GENOMIC DNA]</scope>
    <source>
        <strain evidence="3 4">ACD0624</strain>
    </source>
</reference>
<dbReference type="InterPro" id="IPR001647">
    <property type="entry name" value="HTH_TetR"/>
</dbReference>
<keyword evidence="4" id="KW-1185">Reference proteome</keyword>
<evidence type="ECO:0000313" key="4">
    <source>
        <dbReference type="Proteomes" id="UP001447188"/>
    </source>
</evidence>
<feature type="domain" description="HTH tetR-type" evidence="2">
    <location>
        <begin position="1"/>
        <end position="37"/>
    </location>
</feature>
<dbReference type="Proteomes" id="UP001447188">
    <property type="component" value="Unassembled WGS sequence"/>
</dbReference>
<comment type="caution">
    <text evidence="3">The sequence shown here is derived from an EMBL/GenBank/DDBJ whole genome shotgun (WGS) entry which is preliminary data.</text>
</comment>
<dbReference type="PANTHER" id="PTHR30055:SF119">
    <property type="entry name" value="NALC"/>
    <property type="match status" value="1"/>
</dbReference>
<keyword evidence="1" id="KW-0238">DNA-binding</keyword>
<evidence type="ECO:0000256" key="1">
    <source>
        <dbReference type="ARBA" id="ARBA00023125"/>
    </source>
</evidence>
<dbReference type="PANTHER" id="PTHR30055">
    <property type="entry name" value="HTH-TYPE TRANSCRIPTIONAL REGULATOR RUTR"/>
    <property type="match status" value="1"/>
</dbReference>
<sequence>MAAVAAEVGGSKGTLYGYFPNKEDLFAAFIREAGEDVFLPLQAEFDVSGSVADILKTFGVNYLKLLLKPEIIAIIRLVVSESLRSPELADIFFDIGPRRVLDRFEHLFNDLKISGRLKLSDPARAALEFKVLCEAGLYEPFLIGGRKHPGMQEVVANVDAAVDLIQERYGNR</sequence>
<dbReference type="InterPro" id="IPR009057">
    <property type="entry name" value="Homeodomain-like_sf"/>
</dbReference>
<dbReference type="InterPro" id="IPR039536">
    <property type="entry name" value="TetR_C_Proteobacteria"/>
</dbReference>
<proteinExistence type="predicted"/>
<dbReference type="Pfam" id="PF00440">
    <property type="entry name" value="TetR_N"/>
    <property type="match status" value="1"/>
</dbReference>
<organism evidence="3 4">
    <name type="scientific">Discina gigas</name>
    <dbReference type="NCBI Taxonomy" id="1032678"/>
    <lineage>
        <taxon>Eukaryota</taxon>
        <taxon>Fungi</taxon>
        <taxon>Dikarya</taxon>
        <taxon>Ascomycota</taxon>
        <taxon>Pezizomycotina</taxon>
        <taxon>Pezizomycetes</taxon>
        <taxon>Pezizales</taxon>
        <taxon>Discinaceae</taxon>
        <taxon>Discina</taxon>
    </lineage>
</organism>
<evidence type="ECO:0000313" key="3">
    <source>
        <dbReference type="EMBL" id="KAL0630185.1"/>
    </source>
</evidence>